<dbReference type="FunFam" id="2.130.10.10:FF:000102">
    <property type="entry name" value="Actin-interacting protein 1"/>
    <property type="match status" value="1"/>
</dbReference>
<dbReference type="GO" id="GO:0040011">
    <property type="term" value="P:locomotion"/>
    <property type="evidence" value="ECO:0007669"/>
    <property type="project" value="TreeGrafter"/>
</dbReference>
<keyword evidence="6" id="KW-1185">Reference proteome</keyword>
<dbReference type="Pfam" id="PF00400">
    <property type="entry name" value="WD40"/>
    <property type="match status" value="6"/>
</dbReference>
<feature type="repeat" description="WD" evidence="4">
    <location>
        <begin position="521"/>
        <end position="553"/>
    </location>
</feature>
<dbReference type="PROSITE" id="PS50082">
    <property type="entry name" value="WD_REPEATS_2"/>
    <property type="match status" value="3"/>
</dbReference>
<keyword evidence="2" id="KW-0677">Repeat</keyword>
<evidence type="ECO:0000256" key="4">
    <source>
        <dbReference type="PROSITE-ProRule" id="PRU00221"/>
    </source>
</evidence>
<dbReference type="PANTHER" id="PTHR19856:SF0">
    <property type="entry name" value="WD REPEAT-CONTAINING PROTEIN 1"/>
    <property type="match status" value="1"/>
</dbReference>
<dbReference type="InterPro" id="IPR001680">
    <property type="entry name" value="WD40_rpt"/>
</dbReference>
<feature type="repeat" description="WD" evidence="4">
    <location>
        <begin position="55"/>
        <end position="96"/>
    </location>
</feature>
<dbReference type="Gene3D" id="2.130.10.10">
    <property type="entry name" value="YVTN repeat-like/Quinoprotein amine dehydrogenase"/>
    <property type="match status" value="2"/>
</dbReference>
<dbReference type="EMBL" id="JBAMIC010000003">
    <property type="protein sequence ID" value="KAK7110487.1"/>
    <property type="molecule type" value="Genomic_DNA"/>
</dbReference>
<evidence type="ECO:0000313" key="5">
    <source>
        <dbReference type="EMBL" id="KAK7110487.1"/>
    </source>
</evidence>
<organism evidence="5 6">
    <name type="scientific">Littorina saxatilis</name>
    <dbReference type="NCBI Taxonomy" id="31220"/>
    <lineage>
        <taxon>Eukaryota</taxon>
        <taxon>Metazoa</taxon>
        <taxon>Spiralia</taxon>
        <taxon>Lophotrochozoa</taxon>
        <taxon>Mollusca</taxon>
        <taxon>Gastropoda</taxon>
        <taxon>Caenogastropoda</taxon>
        <taxon>Littorinimorpha</taxon>
        <taxon>Littorinoidea</taxon>
        <taxon>Littorinidae</taxon>
        <taxon>Littorina</taxon>
    </lineage>
</organism>
<keyword evidence="1 4" id="KW-0853">WD repeat</keyword>
<comment type="similarity">
    <text evidence="3">Belongs to the WD repeat AIP1 family.</text>
</comment>
<dbReference type="GO" id="GO:0051015">
    <property type="term" value="F:actin filament binding"/>
    <property type="evidence" value="ECO:0007669"/>
    <property type="project" value="TreeGrafter"/>
</dbReference>
<comment type="caution">
    <text evidence="5">The sequence shown here is derived from an EMBL/GenBank/DDBJ whole genome shotgun (WGS) entry which is preliminary data.</text>
</comment>
<reference evidence="5 6" key="1">
    <citation type="submission" date="2024-02" db="EMBL/GenBank/DDBJ databases">
        <title>Chromosome-scale genome assembly of the rough periwinkle Littorina saxatilis.</title>
        <authorList>
            <person name="De Jode A."/>
            <person name="Faria R."/>
            <person name="Formenti G."/>
            <person name="Sims Y."/>
            <person name="Smith T.P."/>
            <person name="Tracey A."/>
            <person name="Wood J.M.D."/>
            <person name="Zagrodzka Z.B."/>
            <person name="Johannesson K."/>
            <person name="Butlin R.K."/>
            <person name="Leder E.H."/>
        </authorList>
    </citation>
    <scope>NUCLEOTIDE SEQUENCE [LARGE SCALE GENOMIC DNA]</scope>
    <source>
        <strain evidence="5">Snail1</strain>
        <tissue evidence="5">Muscle</tissue>
    </source>
</reference>
<evidence type="ECO:0000256" key="1">
    <source>
        <dbReference type="ARBA" id="ARBA00022574"/>
    </source>
</evidence>
<dbReference type="InterPro" id="IPR036322">
    <property type="entry name" value="WD40_repeat_dom_sf"/>
</dbReference>
<dbReference type="PROSITE" id="PS50294">
    <property type="entry name" value="WD_REPEATS_REGION"/>
    <property type="match status" value="1"/>
</dbReference>
<dbReference type="AlphaFoldDB" id="A0AAN9BRV5"/>
<dbReference type="Proteomes" id="UP001374579">
    <property type="component" value="Unassembled WGS sequence"/>
</dbReference>
<name>A0AAN9BRV5_9CAEN</name>
<dbReference type="InterPro" id="IPR015943">
    <property type="entry name" value="WD40/YVTN_repeat-like_dom_sf"/>
</dbReference>
<dbReference type="GO" id="GO:0030864">
    <property type="term" value="C:cortical actin cytoskeleton"/>
    <property type="evidence" value="ECO:0007669"/>
    <property type="project" value="TreeGrafter"/>
</dbReference>
<evidence type="ECO:0000313" key="6">
    <source>
        <dbReference type="Proteomes" id="UP001374579"/>
    </source>
</evidence>
<protein>
    <recommendedName>
        <fullName evidence="7">Actin-interacting protein 1</fullName>
    </recommendedName>
</protein>
<feature type="repeat" description="WD" evidence="4">
    <location>
        <begin position="232"/>
        <end position="273"/>
    </location>
</feature>
<evidence type="ECO:0000256" key="2">
    <source>
        <dbReference type="ARBA" id="ARBA00022737"/>
    </source>
</evidence>
<proteinExistence type="inferred from homology"/>
<accession>A0AAN9BRV5</accession>
<sequence length="600" mass="65536">MPTITPKRTFAALPSAERGKPVRISGDPKGENFLYCNGQSVFIRNMQDPSKVDIYTEHAKPTTVARYSPSRFYIASTDIAGKVRIWDTVNPEHILKAEYPALGGAITDLDWSNDSQRIALCGNGRERFAHVFSMDTGTSVGTIEGHSKSINTVSYRPTRPFRIVSASEDCTVGFHEGPPFKFKRTQKFHTNFVNVARFSKNGEVVLSGGADGKLVKYDGKTLDESDPPEIGSPAHKGGIYEICFSPDDKQVLTVSGDKTAKIFDVESGSLVQDFVMGSKDWHDMQLGCLWQGGEIITINARGHIIYHSLETPQQPKRVIKGHMKPITALTVSADKTTVFTGGQEGIIWWDATTGNNDQFTGTGHTNEVTDMVVDGDNLISVGMDDFVRFSSISNRQFTGGEVKLDSQPKSVDCHNGVVVVASVQHLTVLDGNRKLSTMPVKSEALSLSIHPGGCTVAVGHKDSKVRVYSLQNGTLTEQRTVEMQGEVNVVAYSPDGAYLAVAADRRVSALSATDYKELSKAEPHTARVRCVAWSPDSSRFVTAALDSKIILWDDVNESYKERPSIKAHTMSHANKIAWLDANTVVTGGQDANVKQFTVSD</sequence>
<gene>
    <name evidence="5" type="ORF">V1264_014347</name>
</gene>
<evidence type="ECO:0000256" key="3">
    <source>
        <dbReference type="ARBA" id="ARBA00038366"/>
    </source>
</evidence>
<dbReference type="SUPFAM" id="SSF50978">
    <property type="entry name" value="WD40 repeat-like"/>
    <property type="match status" value="2"/>
</dbReference>
<evidence type="ECO:0008006" key="7">
    <source>
        <dbReference type="Google" id="ProtNLM"/>
    </source>
</evidence>
<dbReference type="SMART" id="SM00320">
    <property type="entry name" value="WD40"/>
    <property type="match status" value="11"/>
</dbReference>
<dbReference type="GO" id="GO:0030042">
    <property type="term" value="P:actin filament depolymerization"/>
    <property type="evidence" value="ECO:0007669"/>
    <property type="project" value="TreeGrafter"/>
</dbReference>
<dbReference type="PANTHER" id="PTHR19856">
    <property type="entry name" value="WD-REPEATCONTAINING PROTEIN WDR1"/>
    <property type="match status" value="1"/>
</dbReference>
<dbReference type="CDD" id="cd00200">
    <property type="entry name" value="WD40"/>
    <property type="match status" value="1"/>
</dbReference>